<feature type="domain" description="Leucine-binding protein" evidence="6">
    <location>
        <begin position="30"/>
        <end position="375"/>
    </location>
</feature>
<comment type="similarity">
    <text evidence="1">Belongs to the leucine-binding protein family.</text>
</comment>
<dbReference type="InterPro" id="IPR028081">
    <property type="entry name" value="Leu-bd"/>
</dbReference>
<evidence type="ECO:0000259" key="6">
    <source>
        <dbReference type="Pfam" id="PF13458"/>
    </source>
</evidence>
<dbReference type="PRINTS" id="PR00337">
    <property type="entry name" value="LEUILEVALBP"/>
</dbReference>
<feature type="signal peptide" evidence="5">
    <location>
        <begin position="1"/>
        <end position="23"/>
    </location>
</feature>
<dbReference type="Proteomes" id="UP000469870">
    <property type="component" value="Unassembled WGS sequence"/>
</dbReference>
<evidence type="ECO:0000256" key="5">
    <source>
        <dbReference type="SAM" id="SignalP"/>
    </source>
</evidence>
<gene>
    <name evidence="9" type="ORF">GF867_00350</name>
    <name evidence="8" type="ORF">GIY09_09775</name>
    <name evidence="7" type="ORF">GIY11_03425</name>
</gene>
<dbReference type="PANTHER" id="PTHR30483">
    <property type="entry name" value="LEUCINE-SPECIFIC-BINDING PROTEIN"/>
    <property type="match status" value="1"/>
</dbReference>
<dbReference type="InterPro" id="IPR028082">
    <property type="entry name" value="Peripla_BP_I"/>
</dbReference>
<evidence type="ECO:0000313" key="9">
    <source>
        <dbReference type="EMBL" id="MRJ46024.1"/>
    </source>
</evidence>
<dbReference type="Proteomes" id="UP000430975">
    <property type="component" value="Unassembled WGS sequence"/>
</dbReference>
<dbReference type="CDD" id="cd06347">
    <property type="entry name" value="PBP1_ABC_LivK_ligand_binding-like"/>
    <property type="match status" value="1"/>
</dbReference>
<dbReference type="EMBL" id="WJQS01000009">
    <property type="protein sequence ID" value="MRI86131.1"/>
    <property type="molecule type" value="Genomic_DNA"/>
</dbReference>
<keyword evidence="2" id="KW-0813">Transport</keyword>
<dbReference type="Gene3D" id="3.40.50.2300">
    <property type="match status" value="2"/>
</dbReference>
<feature type="chain" id="PRO_5038248576" evidence="5">
    <location>
        <begin position="24"/>
        <end position="386"/>
    </location>
</feature>
<keyword evidence="3 5" id="KW-0732">Signal</keyword>
<dbReference type="Proteomes" id="UP000440066">
    <property type="component" value="Unassembled WGS sequence"/>
</dbReference>
<reference evidence="9 11" key="1">
    <citation type="submission" date="2019-11" db="EMBL/GenBank/DDBJ databases">
        <title>Characterisation of Fundicoccus ignavus gen. nov. sp. nov., a novel genus of the family Aerococcaceae from bulk tank milk.</title>
        <authorList>
            <person name="Siebert A."/>
            <person name="Huptas C."/>
            <person name="Wenning M."/>
            <person name="Scherer S."/>
            <person name="Doll E.V."/>
        </authorList>
    </citation>
    <scope>NUCLEOTIDE SEQUENCE [LARGE SCALE GENOMIC DNA]</scope>
    <source>
        <strain evidence="9 11">DSM 109652</strain>
    </source>
</reference>
<accession>A0A6I2GKS6</accession>
<evidence type="ECO:0000313" key="8">
    <source>
        <dbReference type="EMBL" id="MRI86131.1"/>
    </source>
</evidence>
<dbReference type="RefSeq" id="WP_153831139.1">
    <property type="nucleotide sequence ID" value="NZ_WJQR01000003.1"/>
</dbReference>
<dbReference type="InterPro" id="IPR051010">
    <property type="entry name" value="BCAA_transport"/>
</dbReference>
<sequence length="386" mass="40110">MKLKRIGLTFLASVAIVSSLASATVSAQDTVKIGANYELSGGAASYGQAMANGLELAVEQVNANGGVIDGQQLEIVLFDSQSELTESASVATRLVGEGVVGIVGPATTGQANAQTPIIEEAGIPVILPAATGDGITLDDSGSVLEYLFRVCFEDSYQGAAAAAYATENLGAKTAAVLTDQALDYSQGLTDSFVAQFEENGGTIVTQESYTSGDTDFSAVLTSLLVQEYDVLYVPGYYTEGGLIIQQARQMGITQPILAGDGFASPTLIELAGAENVNDVYFTNHFSSESEEPVVVEFMAAYEEKFGSEPDAFAALGYDAAKLLIDAVERAGSTDPEAVKDAIAATTEFAGVTGTFAIDENHNPVKPATMITLQNGEIVNAELVSAE</sequence>
<dbReference type="EMBL" id="WJQR01000003">
    <property type="protein sequence ID" value="MRI81060.1"/>
    <property type="molecule type" value="Genomic_DNA"/>
</dbReference>
<dbReference type="Pfam" id="PF13458">
    <property type="entry name" value="Peripla_BP_6"/>
    <property type="match status" value="1"/>
</dbReference>
<dbReference type="PANTHER" id="PTHR30483:SF6">
    <property type="entry name" value="PERIPLASMIC BINDING PROTEIN OF ABC TRANSPORTER FOR NATURAL AMINO ACIDS"/>
    <property type="match status" value="1"/>
</dbReference>
<dbReference type="GO" id="GO:0006865">
    <property type="term" value="P:amino acid transport"/>
    <property type="evidence" value="ECO:0007669"/>
    <property type="project" value="UniProtKB-KW"/>
</dbReference>
<evidence type="ECO:0000256" key="4">
    <source>
        <dbReference type="ARBA" id="ARBA00022970"/>
    </source>
</evidence>
<reference evidence="10 12" key="2">
    <citation type="submission" date="2019-11" db="EMBL/GenBank/DDBJ databases">
        <title>Characterisation of Fundicoccus ignavus gen. nov. sp. nov., a novel genus of the family Aerococcaceae isolated from bulk tank milk.</title>
        <authorList>
            <person name="Siebert A."/>
            <person name="Huptas C."/>
            <person name="Wenning M."/>
            <person name="Scherer S."/>
            <person name="Doll E.V."/>
        </authorList>
    </citation>
    <scope>NUCLEOTIDE SEQUENCE [LARGE SCALE GENOMIC DNA]</scope>
    <source>
        <strain evidence="7 12">DSM 109653</strain>
        <strain evidence="8 10">WS4759</strain>
    </source>
</reference>
<evidence type="ECO:0000256" key="1">
    <source>
        <dbReference type="ARBA" id="ARBA00010062"/>
    </source>
</evidence>
<dbReference type="EMBL" id="WJQT01000001">
    <property type="protein sequence ID" value="MRJ46024.1"/>
    <property type="molecule type" value="Genomic_DNA"/>
</dbReference>
<protein>
    <submittedName>
        <fullName evidence="8">ABC transporter substrate-binding protein</fullName>
    </submittedName>
</protein>
<keyword evidence="4" id="KW-0029">Amino-acid transport</keyword>
<dbReference type="InterPro" id="IPR000709">
    <property type="entry name" value="Leu_Ile_Val-bd"/>
</dbReference>
<dbReference type="AlphaFoldDB" id="A0A6I2GKS6"/>
<evidence type="ECO:0000313" key="11">
    <source>
        <dbReference type="Proteomes" id="UP000440066"/>
    </source>
</evidence>
<evidence type="ECO:0000313" key="10">
    <source>
        <dbReference type="Proteomes" id="UP000430975"/>
    </source>
</evidence>
<keyword evidence="10" id="KW-1185">Reference proteome</keyword>
<evidence type="ECO:0000313" key="12">
    <source>
        <dbReference type="Proteomes" id="UP000469870"/>
    </source>
</evidence>
<evidence type="ECO:0000256" key="3">
    <source>
        <dbReference type="ARBA" id="ARBA00022729"/>
    </source>
</evidence>
<evidence type="ECO:0000313" key="7">
    <source>
        <dbReference type="EMBL" id="MRI81060.1"/>
    </source>
</evidence>
<comment type="caution">
    <text evidence="8">The sequence shown here is derived from an EMBL/GenBank/DDBJ whole genome shotgun (WGS) entry which is preliminary data.</text>
</comment>
<dbReference type="SUPFAM" id="SSF53822">
    <property type="entry name" value="Periplasmic binding protein-like I"/>
    <property type="match status" value="1"/>
</dbReference>
<organism evidence="8 10">
    <name type="scientific">Fundicoccus ignavus</name>
    <dbReference type="NCBI Taxonomy" id="2664442"/>
    <lineage>
        <taxon>Bacteria</taxon>
        <taxon>Bacillati</taxon>
        <taxon>Bacillota</taxon>
        <taxon>Bacilli</taxon>
        <taxon>Lactobacillales</taxon>
        <taxon>Aerococcaceae</taxon>
        <taxon>Fundicoccus</taxon>
    </lineage>
</organism>
<name>A0A6I2GKS6_9LACT</name>
<proteinExistence type="inferred from homology"/>
<evidence type="ECO:0000256" key="2">
    <source>
        <dbReference type="ARBA" id="ARBA00022448"/>
    </source>
</evidence>